<dbReference type="RefSeq" id="WP_157635559.1">
    <property type="nucleotide sequence ID" value="NZ_HF570958.1"/>
</dbReference>
<name>A0A077M0V1_9MICO</name>
<dbReference type="PANTHER" id="PTHR22753:SF14">
    <property type="entry name" value="MONOACYLGLYCEROL_DIACYLGLYCEROL O-ACYLTRANSFERASE"/>
    <property type="match status" value="1"/>
</dbReference>
<dbReference type="Pfam" id="PF01553">
    <property type="entry name" value="Acyltransferase"/>
    <property type="match status" value="1"/>
</dbReference>
<dbReference type="SMART" id="SM00563">
    <property type="entry name" value="PlsC"/>
    <property type="match status" value="1"/>
</dbReference>
<dbReference type="OrthoDB" id="5241618at2"/>
<keyword evidence="3" id="KW-1185">Reference proteome</keyword>
<dbReference type="STRING" id="1194083.BN12_2290001"/>
<dbReference type="SUPFAM" id="SSF69593">
    <property type="entry name" value="Glycerol-3-phosphate (1)-acyltransferase"/>
    <property type="match status" value="1"/>
</dbReference>
<protein>
    <recommendedName>
        <fullName evidence="1">Phospholipid/glycerol acyltransferase domain-containing protein</fullName>
    </recommendedName>
</protein>
<feature type="domain" description="Phospholipid/glycerol acyltransferase" evidence="1">
    <location>
        <begin position="112"/>
        <end position="231"/>
    </location>
</feature>
<comment type="caution">
    <text evidence="2">The sequence shown here is derived from an EMBL/GenBank/DDBJ whole genome shotgun (WGS) entry which is preliminary data.</text>
</comment>
<dbReference type="InterPro" id="IPR016676">
    <property type="entry name" value="P_lipid/glycerol_AcTrfase_prd"/>
</dbReference>
<evidence type="ECO:0000313" key="3">
    <source>
        <dbReference type="Proteomes" id="UP000035721"/>
    </source>
</evidence>
<dbReference type="PANTHER" id="PTHR22753">
    <property type="entry name" value="TRANSMEMBRANE PROTEIN 68"/>
    <property type="match status" value="1"/>
</dbReference>
<dbReference type="EMBL" id="CAJB01000145">
    <property type="protein sequence ID" value="CCH77819.1"/>
    <property type="molecule type" value="Genomic_DNA"/>
</dbReference>
<dbReference type="PIRSF" id="PIRSF016753">
    <property type="entry name" value="P_lipid/glycerol_ac_tran_prd"/>
    <property type="match status" value="1"/>
</dbReference>
<dbReference type="GO" id="GO:0016020">
    <property type="term" value="C:membrane"/>
    <property type="evidence" value="ECO:0007669"/>
    <property type="project" value="TreeGrafter"/>
</dbReference>
<dbReference type="Proteomes" id="UP000035721">
    <property type="component" value="Unassembled WGS sequence"/>
</dbReference>
<dbReference type="InterPro" id="IPR002123">
    <property type="entry name" value="Plipid/glycerol_acylTrfase"/>
</dbReference>
<sequence length="325" mass="34921">MTDADAAAAARAAAASSTTVVPGVEDLVKAAVSTLRVAAAAAGIDPSDVEDTVARTLAFVRRRIDADYSIDTFGFDEDFTENVALPLLRPLYKSWFRVEVKGIENIPATGGALVVANHSGTVAVDSLMTQVAVHDAHPQHRFLRGLGADLVFRTPFLGTFARRTGSTLASNPDAERLLRGGEIVGVWPEGFKGVGKPFSERYKLQRFGRGGFVAAALRSEVPIVPCAIVGAEEIYPMIGNLKTLARLIGAPYFPVTPTFPLLGPLGLIPLPSKWIIEFGPPIDTSVLGPDAADDPMLVFDLTDQVRETIQQSLYSLLMQRRSVFF</sequence>
<organism evidence="2 3">
    <name type="scientific">Nostocoides japonicum T1-X7</name>
    <dbReference type="NCBI Taxonomy" id="1194083"/>
    <lineage>
        <taxon>Bacteria</taxon>
        <taxon>Bacillati</taxon>
        <taxon>Actinomycetota</taxon>
        <taxon>Actinomycetes</taxon>
        <taxon>Micrococcales</taxon>
        <taxon>Intrasporangiaceae</taxon>
        <taxon>Nostocoides</taxon>
    </lineage>
</organism>
<proteinExistence type="predicted"/>
<evidence type="ECO:0000259" key="1">
    <source>
        <dbReference type="SMART" id="SM00563"/>
    </source>
</evidence>
<dbReference type="AlphaFoldDB" id="A0A077M0V1"/>
<accession>A0A077M0V1</accession>
<reference evidence="2 3" key="1">
    <citation type="journal article" date="2013" name="ISME J.">
        <title>A metabolic model for members of the genus Tetrasphaera involved in enhanced biological phosphorus removal.</title>
        <authorList>
            <person name="Kristiansen R."/>
            <person name="Nguyen H.T.T."/>
            <person name="Saunders A.M."/>
            <person name="Nielsen J.L."/>
            <person name="Wimmer R."/>
            <person name="Le V.Q."/>
            <person name="McIlroy S.J."/>
            <person name="Petrovski S."/>
            <person name="Seviour R.J."/>
            <person name="Calteau A."/>
            <person name="Nielsen K.L."/>
            <person name="Nielsen P.H."/>
        </authorList>
    </citation>
    <scope>NUCLEOTIDE SEQUENCE [LARGE SCALE GENOMIC DNA]</scope>
    <source>
        <strain evidence="2 3">T1-X7</strain>
    </source>
</reference>
<dbReference type="CDD" id="cd07987">
    <property type="entry name" value="LPLAT_MGAT-like"/>
    <property type="match status" value="1"/>
</dbReference>
<dbReference type="GO" id="GO:0016746">
    <property type="term" value="F:acyltransferase activity"/>
    <property type="evidence" value="ECO:0007669"/>
    <property type="project" value="InterPro"/>
</dbReference>
<gene>
    <name evidence="2" type="ORF">BN12_2290001</name>
</gene>
<evidence type="ECO:0000313" key="2">
    <source>
        <dbReference type="EMBL" id="CCH77819.1"/>
    </source>
</evidence>